<keyword evidence="3" id="KW-0238">DNA-binding</keyword>
<feature type="domain" description="RNA polymerase sigma-70" evidence="6">
    <location>
        <begin position="59"/>
        <end position="72"/>
    </location>
</feature>
<dbReference type="InterPro" id="IPR013325">
    <property type="entry name" value="RNA_pol_sigma_r2"/>
</dbReference>
<sequence length="222" mass="25521">MGEPEQKFKSKYDEMPEQEVIDLAQNGDKLAEEYLLDNNIDIVYAKSKLFYIKGLDKDDVIQEGLVGLYKAIRDYKEQRAASFRGFAHLCVSRQLISAIKTANRQKHMPLNTSTSIDKKLKYSKDDGGRGRTLLDVLPDDNNDPQADLVNRELVDEVTYELRDMLTELEWNVFSSYLQAKSYKEIAQEIDGSVKTVDNALQRARRKIDELKQNLEDEVVNHA</sequence>
<keyword evidence="5" id="KW-0175">Coiled coil</keyword>
<proteinExistence type="predicted"/>
<keyword evidence="8" id="KW-1185">Reference proteome</keyword>
<dbReference type="NCBIfam" id="NF006148">
    <property type="entry name" value="PRK08295.1-5"/>
    <property type="match status" value="1"/>
</dbReference>
<dbReference type="PIRSF" id="PIRSF002939">
    <property type="entry name" value="RNA_polymerase_sigma-H_factor"/>
    <property type="match status" value="1"/>
</dbReference>
<dbReference type="STRING" id="574087.Acear_0241"/>
<dbReference type="Gene3D" id="1.10.10.10">
    <property type="entry name" value="Winged helix-like DNA-binding domain superfamily/Winged helix DNA-binding domain"/>
    <property type="match status" value="1"/>
</dbReference>
<dbReference type="InterPro" id="IPR013324">
    <property type="entry name" value="RNA_pol_sigma_r3/r4-like"/>
</dbReference>
<evidence type="ECO:0000256" key="3">
    <source>
        <dbReference type="ARBA" id="ARBA00023125"/>
    </source>
</evidence>
<dbReference type="NCBIfam" id="TIGR02937">
    <property type="entry name" value="sigma70-ECF"/>
    <property type="match status" value="1"/>
</dbReference>
<dbReference type="AlphaFoldDB" id="D9QTM7"/>
<dbReference type="InterPro" id="IPR014284">
    <property type="entry name" value="RNA_pol_sigma-70_dom"/>
</dbReference>
<dbReference type="OrthoDB" id="9783788at2"/>
<dbReference type="Pfam" id="PF08281">
    <property type="entry name" value="Sigma70_r4_2"/>
    <property type="match status" value="1"/>
</dbReference>
<dbReference type="KEGG" id="aar:Acear_0241"/>
<evidence type="ECO:0000313" key="7">
    <source>
        <dbReference type="EMBL" id="ADL11791.1"/>
    </source>
</evidence>
<organism evidence="7 8">
    <name type="scientific">Acetohalobium arabaticum (strain ATCC 49924 / DSM 5501 / Z-7288)</name>
    <dbReference type="NCBI Taxonomy" id="574087"/>
    <lineage>
        <taxon>Bacteria</taxon>
        <taxon>Bacillati</taxon>
        <taxon>Bacillota</taxon>
        <taxon>Clostridia</taxon>
        <taxon>Halanaerobiales</taxon>
        <taxon>Halobacteroidaceae</taxon>
        <taxon>Acetohalobium</taxon>
    </lineage>
</organism>
<dbReference type="GO" id="GO:0016987">
    <property type="term" value="F:sigma factor activity"/>
    <property type="evidence" value="ECO:0007669"/>
    <property type="project" value="UniProtKB-KW"/>
</dbReference>
<protein>
    <submittedName>
        <fullName evidence="7">RNA polymerase, sigma-24 subunit, ECF subfamily</fullName>
    </submittedName>
</protein>
<reference evidence="7 8" key="1">
    <citation type="journal article" date="2010" name="Stand. Genomic Sci.">
        <title>Complete genome sequence of Acetohalobium arabaticum type strain (Z-7288).</title>
        <authorList>
            <person name="Sikorski J."/>
            <person name="Lapidus A."/>
            <person name="Chertkov O."/>
            <person name="Lucas S."/>
            <person name="Copeland A."/>
            <person name="Glavina Del Rio T."/>
            <person name="Nolan M."/>
            <person name="Tice H."/>
            <person name="Cheng J.F."/>
            <person name="Han C."/>
            <person name="Brambilla E."/>
            <person name="Pitluck S."/>
            <person name="Liolios K."/>
            <person name="Ivanova N."/>
            <person name="Mavromatis K."/>
            <person name="Mikhailova N."/>
            <person name="Pati A."/>
            <person name="Bruce D."/>
            <person name="Detter C."/>
            <person name="Tapia R."/>
            <person name="Goodwin L."/>
            <person name="Chen A."/>
            <person name="Palaniappan K."/>
            <person name="Land M."/>
            <person name="Hauser L."/>
            <person name="Chang Y.J."/>
            <person name="Jeffries C.D."/>
            <person name="Rohde M."/>
            <person name="Goker M."/>
            <person name="Spring S."/>
            <person name="Woyke T."/>
            <person name="Bristow J."/>
            <person name="Eisen J.A."/>
            <person name="Markowitz V."/>
            <person name="Hugenholtz P."/>
            <person name="Kyrpides N.C."/>
            <person name="Klenk H.P."/>
        </authorList>
    </citation>
    <scope>NUCLEOTIDE SEQUENCE [LARGE SCALE GENOMIC DNA]</scope>
    <source>
        <strain evidence="8">ATCC 49924 / DSM 5501 / Z-7288</strain>
    </source>
</reference>
<dbReference type="EMBL" id="CP002105">
    <property type="protein sequence ID" value="ADL11791.1"/>
    <property type="molecule type" value="Genomic_DNA"/>
</dbReference>
<dbReference type="InterPro" id="IPR007627">
    <property type="entry name" value="RNA_pol_sigma70_r2"/>
</dbReference>
<name>D9QTM7_ACEAZ</name>
<gene>
    <name evidence="7" type="ordered locus">Acear_0241</name>
</gene>
<dbReference type="InterPro" id="IPR016371">
    <property type="entry name" value="RNA_pol_sigma-H_factor"/>
</dbReference>
<evidence type="ECO:0000256" key="4">
    <source>
        <dbReference type="ARBA" id="ARBA00023163"/>
    </source>
</evidence>
<dbReference type="PANTHER" id="PTHR30385:SF1">
    <property type="entry name" value="RNA POLYMERASE SIGMA-H FACTOR"/>
    <property type="match status" value="1"/>
</dbReference>
<dbReference type="PANTHER" id="PTHR30385">
    <property type="entry name" value="SIGMA FACTOR F FLAGELLAR"/>
    <property type="match status" value="1"/>
</dbReference>
<evidence type="ECO:0000256" key="5">
    <source>
        <dbReference type="SAM" id="Coils"/>
    </source>
</evidence>
<dbReference type="InterPro" id="IPR000943">
    <property type="entry name" value="RNA_pol_sigma70"/>
</dbReference>
<evidence type="ECO:0000313" key="8">
    <source>
        <dbReference type="Proteomes" id="UP000001661"/>
    </source>
</evidence>
<dbReference type="Pfam" id="PF04542">
    <property type="entry name" value="Sigma70_r2"/>
    <property type="match status" value="1"/>
</dbReference>
<dbReference type="PROSITE" id="PS00715">
    <property type="entry name" value="SIGMA70_1"/>
    <property type="match status" value="1"/>
</dbReference>
<dbReference type="RefSeq" id="WP_013277237.1">
    <property type="nucleotide sequence ID" value="NC_014378.1"/>
</dbReference>
<evidence type="ECO:0000256" key="2">
    <source>
        <dbReference type="ARBA" id="ARBA00023082"/>
    </source>
</evidence>
<keyword evidence="1" id="KW-0805">Transcription regulation</keyword>
<keyword evidence="4" id="KW-0804">Transcription</keyword>
<dbReference type="GO" id="GO:0003677">
    <property type="term" value="F:DNA binding"/>
    <property type="evidence" value="ECO:0007669"/>
    <property type="project" value="UniProtKB-KW"/>
</dbReference>
<dbReference type="Proteomes" id="UP000001661">
    <property type="component" value="Chromosome"/>
</dbReference>
<dbReference type="SUPFAM" id="SSF88946">
    <property type="entry name" value="Sigma2 domain of RNA polymerase sigma factors"/>
    <property type="match status" value="1"/>
</dbReference>
<keyword evidence="2" id="KW-0731">Sigma factor</keyword>
<dbReference type="GO" id="GO:0006352">
    <property type="term" value="P:DNA-templated transcription initiation"/>
    <property type="evidence" value="ECO:0007669"/>
    <property type="project" value="InterPro"/>
</dbReference>
<accession>D9QTM7</accession>
<dbReference type="eggNOG" id="COG1595">
    <property type="taxonomic scope" value="Bacteria"/>
</dbReference>
<dbReference type="InterPro" id="IPR036388">
    <property type="entry name" value="WH-like_DNA-bd_sf"/>
</dbReference>
<evidence type="ECO:0000259" key="6">
    <source>
        <dbReference type="PROSITE" id="PS00715"/>
    </source>
</evidence>
<evidence type="ECO:0000256" key="1">
    <source>
        <dbReference type="ARBA" id="ARBA00023015"/>
    </source>
</evidence>
<dbReference type="InterPro" id="IPR013249">
    <property type="entry name" value="RNA_pol_sigma70_r4_t2"/>
</dbReference>
<dbReference type="HOGENOM" id="CLU_090333_0_1_9"/>
<dbReference type="Gene3D" id="1.20.120.1810">
    <property type="match status" value="1"/>
</dbReference>
<feature type="coiled-coil region" evidence="5">
    <location>
        <begin position="193"/>
        <end position="220"/>
    </location>
</feature>
<dbReference type="SUPFAM" id="SSF88659">
    <property type="entry name" value="Sigma3 and sigma4 domains of RNA polymerase sigma factors"/>
    <property type="match status" value="1"/>
</dbReference>